<dbReference type="PANTHER" id="PTHR33490:SF12">
    <property type="entry name" value="BLL5557 PROTEIN"/>
    <property type="match status" value="1"/>
</dbReference>
<comment type="caution">
    <text evidence="2">The sequence shown here is derived from an EMBL/GenBank/DDBJ whole genome shotgun (WGS) entry which is preliminary data.</text>
</comment>
<dbReference type="PANTHER" id="PTHR33490">
    <property type="entry name" value="BLR5614 PROTEIN-RELATED"/>
    <property type="match status" value="1"/>
</dbReference>
<keyword evidence="2" id="KW-0645">Protease</keyword>
<keyword evidence="2" id="KW-0378">Hydrolase</keyword>
<evidence type="ECO:0000313" key="3">
    <source>
        <dbReference type="Proteomes" id="UP000245474"/>
    </source>
</evidence>
<dbReference type="InterPro" id="IPR002931">
    <property type="entry name" value="Transglutaminase-like"/>
</dbReference>
<protein>
    <submittedName>
        <fullName evidence="2">Cysteine protease</fullName>
    </submittedName>
</protein>
<proteinExistence type="predicted"/>
<evidence type="ECO:0000313" key="2">
    <source>
        <dbReference type="EMBL" id="PWG61333.1"/>
    </source>
</evidence>
<accession>A0A2U2MWU8</accession>
<dbReference type="AlphaFoldDB" id="A0A2U2MWU8"/>
<dbReference type="Gene3D" id="2.60.40.2250">
    <property type="match status" value="1"/>
</dbReference>
<dbReference type="InterPro" id="IPR013589">
    <property type="entry name" value="Bac_transglu_N"/>
</dbReference>
<dbReference type="EMBL" id="QFFI01000039">
    <property type="protein sequence ID" value="PWG61333.1"/>
    <property type="molecule type" value="Genomic_DNA"/>
</dbReference>
<evidence type="ECO:0000259" key="1">
    <source>
        <dbReference type="SMART" id="SM00460"/>
    </source>
</evidence>
<dbReference type="GO" id="GO:0006508">
    <property type="term" value="P:proteolysis"/>
    <property type="evidence" value="ECO:0007669"/>
    <property type="project" value="UniProtKB-KW"/>
</dbReference>
<dbReference type="Gene3D" id="3.10.620.30">
    <property type="match status" value="1"/>
</dbReference>
<dbReference type="Pfam" id="PF01841">
    <property type="entry name" value="Transglut_core"/>
    <property type="match status" value="1"/>
</dbReference>
<name>A0A2U2MWU8_9GAMM</name>
<dbReference type="OrthoDB" id="9804872at2"/>
<dbReference type="InterPro" id="IPR038765">
    <property type="entry name" value="Papain-like_cys_pep_sf"/>
</dbReference>
<reference evidence="2 3" key="1">
    <citation type="submission" date="2018-05" db="EMBL/GenBank/DDBJ databases">
        <title>Spiribacter halobius sp. nov., a moderately halophilic bacterium isolated from marine solar saltern.</title>
        <authorList>
            <person name="Zheng W.-S."/>
            <person name="Lu D.-C."/>
            <person name="Du Z.-J."/>
        </authorList>
    </citation>
    <scope>NUCLEOTIDE SEQUENCE [LARGE SCALE GENOMIC DNA]</scope>
    <source>
        <strain evidence="2 3">E85</strain>
    </source>
</reference>
<gene>
    <name evidence="2" type="ORF">DEM34_17105</name>
</gene>
<sequence length="261" mass="28647">MWLTTHCRIDFQVGLPTPFIFMLRPGSDDRQWVAEDALSVEPAVPVTEYRDTFGNRCQRLVADPGPFSIDARARVRTAASAATAPGAPFVPVPDLPASLLGYLIASRYCEADRLGDRARHLVANEWPGYDQVRRINDWIRAEIAYRPGTSNVPVSALETLARGQGVCRDLAHLGVALCRALTIPARLVVGYLHGLEPMDMHAWFEAWVGGRWYAFDPTQAEPRGGRVAIAYGHDAGDVALFTQFGPSLAPTAMTVSVERCD</sequence>
<dbReference type="GO" id="GO:0008233">
    <property type="term" value="F:peptidase activity"/>
    <property type="evidence" value="ECO:0007669"/>
    <property type="project" value="UniProtKB-KW"/>
</dbReference>
<organism evidence="2 3">
    <name type="scientific">Sediminicurvatus halobius</name>
    <dbReference type="NCBI Taxonomy" id="2182432"/>
    <lineage>
        <taxon>Bacteria</taxon>
        <taxon>Pseudomonadati</taxon>
        <taxon>Pseudomonadota</taxon>
        <taxon>Gammaproteobacteria</taxon>
        <taxon>Chromatiales</taxon>
        <taxon>Ectothiorhodospiraceae</taxon>
        <taxon>Sediminicurvatus</taxon>
    </lineage>
</organism>
<keyword evidence="3" id="KW-1185">Reference proteome</keyword>
<feature type="domain" description="Transglutaminase-like" evidence="1">
    <location>
        <begin position="159"/>
        <end position="219"/>
    </location>
</feature>
<dbReference type="Pfam" id="PF08379">
    <property type="entry name" value="Bact_transglu_N"/>
    <property type="match status" value="1"/>
</dbReference>
<dbReference type="Proteomes" id="UP000245474">
    <property type="component" value="Unassembled WGS sequence"/>
</dbReference>
<dbReference type="RefSeq" id="WP_109680046.1">
    <property type="nucleotide sequence ID" value="NZ_CP086615.1"/>
</dbReference>
<dbReference type="SUPFAM" id="SSF54001">
    <property type="entry name" value="Cysteine proteinases"/>
    <property type="match status" value="1"/>
</dbReference>
<dbReference type="SMART" id="SM00460">
    <property type="entry name" value="TGc"/>
    <property type="match status" value="1"/>
</dbReference>